<dbReference type="PRINTS" id="PR00507">
    <property type="entry name" value="N12N6MTFRASE"/>
</dbReference>
<keyword evidence="4" id="KW-0949">S-adenosyl-L-methionine</keyword>
<keyword evidence="3 10" id="KW-0808">Transferase</keyword>
<keyword evidence="11" id="KW-1185">Reference proteome</keyword>
<name>A0A161YRW3_9CLOT</name>
<evidence type="ECO:0000256" key="6">
    <source>
        <dbReference type="ARBA" id="ARBA00023125"/>
    </source>
</evidence>
<comment type="catalytic activity">
    <reaction evidence="7">
        <text>a 2'-deoxyadenosine in DNA + S-adenosyl-L-methionine = an N(6)-methyl-2'-deoxyadenosine in DNA + S-adenosyl-L-homocysteine + H(+)</text>
        <dbReference type="Rhea" id="RHEA:15197"/>
        <dbReference type="Rhea" id="RHEA-COMP:12418"/>
        <dbReference type="Rhea" id="RHEA-COMP:12419"/>
        <dbReference type="ChEBI" id="CHEBI:15378"/>
        <dbReference type="ChEBI" id="CHEBI:57856"/>
        <dbReference type="ChEBI" id="CHEBI:59789"/>
        <dbReference type="ChEBI" id="CHEBI:90615"/>
        <dbReference type="ChEBI" id="CHEBI:90616"/>
        <dbReference type="EC" id="2.1.1.72"/>
    </reaction>
</comment>
<evidence type="ECO:0000313" key="11">
    <source>
        <dbReference type="Proteomes" id="UP000076603"/>
    </source>
</evidence>
<dbReference type="PROSITE" id="PS00092">
    <property type="entry name" value="N6_MTASE"/>
    <property type="match status" value="1"/>
</dbReference>
<dbReference type="REBASE" id="159095">
    <property type="entry name" value="M.Cma2767ORF7930P"/>
</dbReference>
<sequence length="588" mass="69269">MHESFVKKIKELYDLILQPVDNMYKIITINNYKTMLNIKVKNKLSEEYFRFNGLNKEKGIVYTPEEISLFIIKEALKPQDIINNPNIKVLDPACGCGNLIIPCFEYLKEIFSENLNLINEKNCINLKEEDITKHIIDNNLYGFDIDEDALTVLLLDLFTISGYINTQNFKKKDFLLDSIDMNFNVIIGNPPYVGHKSVDKEYSKLLKENYKGIYKDKGDISYCFFKSALEKLEYKGKLSFITSRYFIESPSGEELRKILLEKTKLYKIVDFYGIRPFKNVGVDPAIIFLINEEIPKNQIDNVEIEVIKPMTSTGKNKKDFYEALFINEDNNYKKFYVLSKNLDNKGWILVDEKQRNIIKKIEEKSPFLLEDICDSYQGIITGCDKAFVVDYSTIIQENIERDIIKPWIKSSYIYKGQVLGESKFVIYSDLIDNEQKYPNAINYIINYREKLMNRRECKKGLRKWYELQWGRNGGIFEKEKIIFPYKSSTNRFALDKGSYFSADVYSLVLKEHTVFSYDYLLYLLNSKLYEFYFKTFGKKLGENLFEYYPNKLMKLSIPYIADYNSQMDESYLYKFFELSKDEINIVEG</sequence>
<dbReference type="InterPro" id="IPR029063">
    <property type="entry name" value="SAM-dependent_MTases_sf"/>
</dbReference>
<dbReference type="InterPro" id="IPR050953">
    <property type="entry name" value="N4_N6_ade-DNA_methylase"/>
</dbReference>
<protein>
    <recommendedName>
        <fullName evidence="1">site-specific DNA-methyltransferase (adenine-specific)</fullName>
        <ecNumber evidence="1">2.1.1.72</ecNumber>
    </recommendedName>
</protein>
<dbReference type="PATRIC" id="fig|1121326.3.peg.751"/>
<dbReference type="PANTHER" id="PTHR33841">
    <property type="entry name" value="DNA METHYLTRANSFERASE YEEA-RELATED"/>
    <property type="match status" value="1"/>
</dbReference>
<dbReference type="Proteomes" id="UP000076603">
    <property type="component" value="Unassembled WGS sequence"/>
</dbReference>
<accession>A0A161YRW3</accession>
<evidence type="ECO:0000256" key="7">
    <source>
        <dbReference type="ARBA" id="ARBA00047942"/>
    </source>
</evidence>
<evidence type="ECO:0000256" key="5">
    <source>
        <dbReference type="ARBA" id="ARBA00022747"/>
    </source>
</evidence>
<keyword evidence="6" id="KW-0238">DNA-binding</keyword>
<evidence type="ECO:0000313" key="10">
    <source>
        <dbReference type="EMBL" id="KZL93742.1"/>
    </source>
</evidence>
<dbReference type="InterPro" id="IPR002052">
    <property type="entry name" value="DNA_methylase_N6_adenine_CS"/>
</dbReference>
<proteinExistence type="predicted"/>
<dbReference type="InterPro" id="IPR025931">
    <property type="entry name" value="TaqI_C"/>
</dbReference>
<dbReference type="STRING" id="1121326.CLMAG_07930"/>
<dbReference type="PANTHER" id="PTHR33841:SF6">
    <property type="entry name" value="TYPE II METHYLTRANSFERASE M.HINDII"/>
    <property type="match status" value="1"/>
</dbReference>
<evidence type="ECO:0000259" key="9">
    <source>
        <dbReference type="Pfam" id="PF12950"/>
    </source>
</evidence>
<dbReference type="GO" id="GO:0032259">
    <property type="term" value="P:methylation"/>
    <property type="evidence" value="ECO:0007669"/>
    <property type="project" value="UniProtKB-KW"/>
</dbReference>
<dbReference type="RefSeq" id="WP_066618143.1">
    <property type="nucleotide sequence ID" value="NZ_FQXL01000012.1"/>
</dbReference>
<dbReference type="EC" id="2.1.1.72" evidence="1"/>
<dbReference type="InterPro" id="IPR011639">
    <property type="entry name" value="MethylTrfase_TaqI-like_dom"/>
</dbReference>
<comment type="caution">
    <text evidence="10">The sequence shown here is derived from an EMBL/GenBank/DDBJ whole genome shotgun (WGS) entry which is preliminary data.</text>
</comment>
<dbReference type="Gene3D" id="3.40.50.150">
    <property type="entry name" value="Vaccinia Virus protein VP39"/>
    <property type="match status" value="1"/>
</dbReference>
<dbReference type="GO" id="GO:0009307">
    <property type="term" value="P:DNA restriction-modification system"/>
    <property type="evidence" value="ECO:0007669"/>
    <property type="project" value="UniProtKB-KW"/>
</dbReference>
<evidence type="ECO:0000256" key="3">
    <source>
        <dbReference type="ARBA" id="ARBA00022679"/>
    </source>
</evidence>
<evidence type="ECO:0000259" key="8">
    <source>
        <dbReference type="Pfam" id="PF07669"/>
    </source>
</evidence>
<keyword evidence="2 10" id="KW-0489">Methyltransferase</keyword>
<dbReference type="SUPFAM" id="SSF53335">
    <property type="entry name" value="S-adenosyl-L-methionine-dependent methyltransferases"/>
    <property type="match status" value="1"/>
</dbReference>
<evidence type="ECO:0000256" key="2">
    <source>
        <dbReference type="ARBA" id="ARBA00022603"/>
    </source>
</evidence>
<gene>
    <name evidence="10" type="primary">paeR7IM</name>
    <name evidence="10" type="ORF">CLMAG_07930</name>
</gene>
<dbReference type="GO" id="GO:0003677">
    <property type="term" value="F:DNA binding"/>
    <property type="evidence" value="ECO:0007669"/>
    <property type="project" value="UniProtKB-KW"/>
</dbReference>
<feature type="domain" description="TaqI-like C-terminal specificity" evidence="9">
    <location>
        <begin position="442"/>
        <end position="555"/>
    </location>
</feature>
<dbReference type="OrthoDB" id="9815272at2"/>
<organism evidence="10 11">
    <name type="scientific">Clostridium magnum DSM 2767</name>
    <dbReference type="NCBI Taxonomy" id="1121326"/>
    <lineage>
        <taxon>Bacteria</taxon>
        <taxon>Bacillati</taxon>
        <taxon>Bacillota</taxon>
        <taxon>Clostridia</taxon>
        <taxon>Eubacteriales</taxon>
        <taxon>Clostridiaceae</taxon>
        <taxon>Clostridium</taxon>
    </lineage>
</organism>
<reference evidence="10 11" key="1">
    <citation type="submission" date="2016-04" db="EMBL/GenBank/DDBJ databases">
        <title>Genome sequence of Clostridium magnum DSM 2767.</title>
        <authorList>
            <person name="Poehlein A."/>
            <person name="Uhlig R."/>
            <person name="Fischer R."/>
            <person name="Bahl H."/>
            <person name="Daniel R."/>
        </authorList>
    </citation>
    <scope>NUCLEOTIDE SEQUENCE [LARGE SCALE GENOMIC DNA]</scope>
    <source>
        <strain evidence="10 11">DSM 2767</strain>
    </source>
</reference>
<dbReference type="AlphaFoldDB" id="A0A161YRW3"/>
<dbReference type="EMBL" id="LWAE01000001">
    <property type="protein sequence ID" value="KZL93742.1"/>
    <property type="molecule type" value="Genomic_DNA"/>
</dbReference>
<dbReference type="GO" id="GO:0009007">
    <property type="term" value="F:site-specific DNA-methyltransferase (adenine-specific) activity"/>
    <property type="evidence" value="ECO:0007669"/>
    <property type="project" value="UniProtKB-EC"/>
</dbReference>
<dbReference type="Pfam" id="PF07669">
    <property type="entry name" value="Eco57I"/>
    <property type="match status" value="1"/>
</dbReference>
<feature type="domain" description="Type II methyltransferase M.TaqI-like" evidence="8">
    <location>
        <begin position="139"/>
        <end position="274"/>
    </location>
</feature>
<evidence type="ECO:0000256" key="1">
    <source>
        <dbReference type="ARBA" id="ARBA00011900"/>
    </source>
</evidence>
<dbReference type="Pfam" id="PF12950">
    <property type="entry name" value="TaqI_C"/>
    <property type="match status" value="1"/>
</dbReference>
<keyword evidence="5" id="KW-0680">Restriction system</keyword>
<evidence type="ECO:0000256" key="4">
    <source>
        <dbReference type="ARBA" id="ARBA00022691"/>
    </source>
</evidence>